<dbReference type="Gene3D" id="3.40.50.720">
    <property type="entry name" value="NAD(P)-binding Rossmann-like Domain"/>
    <property type="match status" value="1"/>
</dbReference>
<dbReference type="InterPro" id="IPR036291">
    <property type="entry name" value="NAD(P)-bd_dom_sf"/>
</dbReference>
<sequence length="134" mass="15249">MNRINSNIPEILKSYRRVAVVGISDKPHRPSHYVSEYLLQAGFTIYPVNPRYEEVLGLKCYPNLQAIPEPVEIVDIFRRPDTVMPVVEEAIQIGAKVVWMQQGVVNHEAARKALDAGLMVVMDRCLKVEHALHF</sequence>
<dbReference type="SMART" id="SM00881">
    <property type="entry name" value="CoA_binding"/>
    <property type="match status" value="1"/>
</dbReference>
<evidence type="ECO:0000313" key="2">
    <source>
        <dbReference type="EMBL" id="HGY54891.1"/>
    </source>
</evidence>
<dbReference type="SUPFAM" id="SSF51735">
    <property type="entry name" value="NAD(P)-binding Rossmann-fold domains"/>
    <property type="match status" value="1"/>
</dbReference>
<accession>A0A7V4TYS7</accession>
<name>A0A7V4TYS7_CALAY</name>
<protein>
    <submittedName>
        <fullName evidence="2">CoA-binding protein</fullName>
    </submittedName>
</protein>
<reference evidence="2" key="1">
    <citation type="journal article" date="2020" name="mSystems">
        <title>Genome- and Community-Level Interaction Insights into Carbon Utilization and Element Cycling Functions of Hydrothermarchaeota in Hydrothermal Sediment.</title>
        <authorList>
            <person name="Zhou Z."/>
            <person name="Liu Y."/>
            <person name="Xu W."/>
            <person name="Pan J."/>
            <person name="Luo Z.H."/>
            <person name="Li M."/>
        </authorList>
    </citation>
    <scope>NUCLEOTIDE SEQUENCE [LARGE SCALE GENOMIC DNA]</scope>
    <source>
        <strain evidence="2">HyVt-577</strain>
    </source>
</reference>
<dbReference type="InterPro" id="IPR003781">
    <property type="entry name" value="CoA-bd"/>
</dbReference>
<dbReference type="EMBL" id="DRQG01000034">
    <property type="protein sequence ID" value="HGY54891.1"/>
    <property type="molecule type" value="Genomic_DNA"/>
</dbReference>
<gene>
    <name evidence="2" type="ORF">ENK44_04255</name>
</gene>
<dbReference type="AlphaFoldDB" id="A0A7V4TYS7"/>
<organism evidence="2">
    <name type="scientific">Caldithrix abyssi</name>
    <dbReference type="NCBI Taxonomy" id="187145"/>
    <lineage>
        <taxon>Bacteria</taxon>
        <taxon>Pseudomonadati</taxon>
        <taxon>Calditrichota</taxon>
        <taxon>Calditrichia</taxon>
        <taxon>Calditrichales</taxon>
        <taxon>Calditrichaceae</taxon>
        <taxon>Caldithrix</taxon>
    </lineage>
</organism>
<dbReference type="PANTHER" id="PTHR33303:SF2">
    <property type="entry name" value="COA-BINDING DOMAIN-CONTAINING PROTEIN"/>
    <property type="match status" value="1"/>
</dbReference>
<dbReference type="PANTHER" id="PTHR33303">
    <property type="entry name" value="CYTOPLASMIC PROTEIN-RELATED"/>
    <property type="match status" value="1"/>
</dbReference>
<evidence type="ECO:0000259" key="1">
    <source>
        <dbReference type="SMART" id="SM00881"/>
    </source>
</evidence>
<proteinExistence type="predicted"/>
<dbReference type="Pfam" id="PF13380">
    <property type="entry name" value="CoA_binding_2"/>
    <property type="match status" value="1"/>
</dbReference>
<dbReference type="Proteomes" id="UP000885779">
    <property type="component" value="Unassembled WGS sequence"/>
</dbReference>
<comment type="caution">
    <text evidence="2">The sequence shown here is derived from an EMBL/GenBank/DDBJ whole genome shotgun (WGS) entry which is preliminary data.</text>
</comment>
<feature type="domain" description="CoA-binding" evidence="1">
    <location>
        <begin position="12"/>
        <end position="104"/>
    </location>
</feature>